<dbReference type="RefSeq" id="WP_057642047.1">
    <property type="nucleotide sequence ID" value="NZ_LDJP01000106.1"/>
</dbReference>
<dbReference type="STRING" id="659018.ABB34_14305"/>
<feature type="signal peptide" evidence="1">
    <location>
        <begin position="1"/>
        <end position="23"/>
    </location>
</feature>
<dbReference type="Proteomes" id="UP000050940">
    <property type="component" value="Unassembled WGS sequence"/>
</dbReference>
<dbReference type="EMBL" id="LDJP01000106">
    <property type="protein sequence ID" value="KRG80819.1"/>
    <property type="molecule type" value="Genomic_DNA"/>
</dbReference>
<protein>
    <recommendedName>
        <fullName evidence="4">Secreted protein</fullName>
    </recommendedName>
</protein>
<dbReference type="AlphaFoldDB" id="A0A0R0DTI3"/>
<dbReference type="PATRIC" id="fig|659018.3.peg.207"/>
<name>A0A0R0DTI3_9GAMM</name>
<sequence length="137" mass="13810">MNAKSIAIALAIATTGFAATAQAADIVTLETVQVRPSADQLAQAEREHSSNIPTLSMVQVRPSVGQIVELAAEQAAMQVVAGSPLAIGASVGQWVVSLPAITVRPDAQQVQALAAATAKAALNGDSLGQVAQGMVAK</sequence>
<organism evidence="2 3">
    <name type="scientific">Stenotrophomonas daejeonensis</name>
    <dbReference type="NCBI Taxonomy" id="659018"/>
    <lineage>
        <taxon>Bacteria</taxon>
        <taxon>Pseudomonadati</taxon>
        <taxon>Pseudomonadota</taxon>
        <taxon>Gammaproteobacteria</taxon>
        <taxon>Lysobacterales</taxon>
        <taxon>Lysobacteraceae</taxon>
        <taxon>Stenotrophomonas</taxon>
    </lineage>
</organism>
<reference evidence="2 3" key="1">
    <citation type="submission" date="2015-05" db="EMBL/GenBank/DDBJ databases">
        <title>Genome sequencing and analysis of members of genus Stenotrophomonas.</title>
        <authorList>
            <person name="Patil P.P."/>
            <person name="Midha S."/>
            <person name="Patil P.B."/>
        </authorList>
    </citation>
    <scope>NUCLEOTIDE SEQUENCE [LARGE SCALE GENOMIC DNA]</scope>
    <source>
        <strain evidence="2 3">JCM 16244</strain>
    </source>
</reference>
<evidence type="ECO:0008006" key="4">
    <source>
        <dbReference type="Google" id="ProtNLM"/>
    </source>
</evidence>
<gene>
    <name evidence="2" type="ORF">ABB34_14305</name>
</gene>
<feature type="chain" id="PRO_5006396240" description="Secreted protein" evidence="1">
    <location>
        <begin position="24"/>
        <end position="137"/>
    </location>
</feature>
<evidence type="ECO:0000313" key="2">
    <source>
        <dbReference type="EMBL" id="KRG80819.1"/>
    </source>
</evidence>
<proteinExistence type="predicted"/>
<keyword evidence="3" id="KW-1185">Reference proteome</keyword>
<dbReference type="OrthoDB" id="5998313at2"/>
<evidence type="ECO:0000256" key="1">
    <source>
        <dbReference type="SAM" id="SignalP"/>
    </source>
</evidence>
<keyword evidence="1" id="KW-0732">Signal</keyword>
<comment type="caution">
    <text evidence="2">The sequence shown here is derived from an EMBL/GenBank/DDBJ whole genome shotgun (WGS) entry which is preliminary data.</text>
</comment>
<accession>A0A0R0DTI3</accession>
<evidence type="ECO:0000313" key="3">
    <source>
        <dbReference type="Proteomes" id="UP000050940"/>
    </source>
</evidence>